<dbReference type="InterPro" id="IPR017930">
    <property type="entry name" value="Myb_dom"/>
</dbReference>
<dbReference type="InterPro" id="IPR050560">
    <property type="entry name" value="MYB_TF"/>
</dbReference>
<evidence type="ECO:0000256" key="1">
    <source>
        <dbReference type="SAM" id="MobiDB-lite"/>
    </source>
</evidence>
<proteinExistence type="predicted"/>
<dbReference type="SUPFAM" id="SSF46689">
    <property type="entry name" value="Homeodomain-like"/>
    <property type="match status" value="1"/>
</dbReference>
<feature type="compositionally biased region" description="Polar residues" evidence="1">
    <location>
        <begin position="40"/>
        <end position="50"/>
    </location>
</feature>
<dbReference type="InterPro" id="IPR001005">
    <property type="entry name" value="SANT/Myb"/>
</dbReference>
<evidence type="ECO:0000259" key="2">
    <source>
        <dbReference type="PROSITE" id="PS50090"/>
    </source>
</evidence>
<dbReference type="AlphaFoldDB" id="A0A7S0ZC30"/>
<dbReference type="EMBL" id="HBFP01002106">
    <property type="protein sequence ID" value="CAD8817138.1"/>
    <property type="molecule type" value="Transcribed_RNA"/>
</dbReference>
<dbReference type="SMART" id="SM00717">
    <property type="entry name" value="SANT"/>
    <property type="match status" value="2"/>
</dbReference>
<evidence type="ECO:0000259" key="3">
    <source>
        <dbReference type="PROSITE" id="PS51294"/>
    </source>
</evidence>
<dbReference type="GO" id="GO:0000978">
    <property type="term" value="F:RNA polymerase II cis-regulatory region sequence-specific DNA binding"/>
    <property type="evidence" value="ECO:0007669"/>
    <property type="project" value="TreeGrafter"/>
</dbReference>
<name>A0A7S0ZC30_9RHOD</name>
<dbReference type="GO" id="GO:0000981">
    <property type="term" value="F:DNA-binding transcription factor activity, RNA polymerase II-specific"/>
    <property type="evidence" value="ECO:0007669"/>
    <property type="project" value="TreeGrafter"/>
</dbReference>
<dbReference type="Pfam" id="PF13921">
    <property type="entry name" value="Myb_DNA-bind_6"/>
    <property type="match status" value="1"/>
</dbReference>
<gene>
    <name evidence="4" type="ORF">TOLI1172_LOCUS1526</name>
</gene>
<dbReference type="PROSITE" id="PS50090">
    <property type="entry name" value="MYB_LIKE"/>
    <property type="match status" value="2"/>
</dbReference>
<reference evidence="4" key="1">
    <citation type="submission" date="2021-01" db="EMBL/GenBank/DDBJ databases">
        <authorList>
            <person name="Corre E."/>
            <person name="Pelletier E."/>
            <person name="Niang G."/>
            <person name="Scheremetjew M."/>
            <person name="Finn R."/>
            <person name="Kale V."/>
            <person name="Holt S."/>
            <person name="Cochrane G."/>
            <person name="Meng A."/>
            <person name="Brown T."/>
            <person name="Cohen L."/>
        </authorList>
    </citation>
    <scope>NUCLEOTIDE SEQUENCE</scope>
    <source>
        <strain evidence="4">CCMP3278</strain>
    </source>
</reference>
<evidence type="ECO:0008006" key="5">
    <source>
        <dbReference type="Google" id="ProtNLM"/>
    </source>
</evidence>
<dbReference type="InterPro" id="IPR009057">
    <property type="entry name" value="Homeodomain-like_sf"/>
</dbReference>
<dbReference type="PROSITE" id="PS51294">
    <property type="entry name" value="HTH_MYB"/>
    <property type="match status" value="2"/>
</dbReference>
<dbReference type="Gene3D" id="1.10.10.60">
    <property type="entry name" value="Homeodomain-like"/>
    <property type="match status" value="2"/>
</dbReference>
<organism evidence="4">
    <name type="scientific">Timspurckia oligopyrenoides</name>
    <dbReference type="NCBI Taxonomy" id="708627"/>
    <lineage>
        <taxon>Eukaryota</taxon>
        <taxon>Rhodophyta</taxon>
        <taxon>Bangiophyceae</taxon>
        <taxon>Porphyridiales</taxon>
        <taxon>Porphyridiaceae</taxon>
        <taxon>Timspurckia</taxon>
    </lineage>
</organism>
<dbReference type="CDD" id="cd00167">
    <property type="entry name" value="SANT"/>
    <property type="match status" value="2"/>
</dbReference>
<evidence type="ECO:0000313" key="4">
    <source>
        <dbReference type="EMBL" id="CAD8817138.1"/>
    </source>
</evidence>
<feature type="region of interest" description="Disordered" evidence="1">
    <location>
        <begin position="39"/>
        <end position="62"/>
    </location>
</feature>
<protein>
    <recommendedName>
        <fullName evidence="5">Myb-like domain-containing protein</fullName>
    </recommendedName>
</protein>
<feature type="domain" description="HTH myb-type" evidence="3">
    <location>
        <begin position="55"/>
        <end position="110"/>
    </location>
</feature>
<accession>A0A7S0ZC30</accession>
<feature type="domain" description="Myb-like" evidence="2">
    <location>
        <begin position="107"/>
        <end position="157"/>
    </location>
</feature>
<dbReference type="GO" id="GO:0005634">
    <property type="term" value="C:nucleus"/>
    <property type="evidence" value="ECO:0007669"/>
    <property type="project" value="TreeGrafter"/>
</dbReference>
<sequence length="187" mass="21548">MSEVHGSLLSVKAEPMKRDFRMEMCFLLNTGVGEKRTQEFHGNSHLSPGQSEVKKSVHTKSPWSDEENRQLELLVAMNGAKRWHILAKNFANRSPGQLRSHWKHCLEVKESKRAFTEEEDAFIMGEYNRMGSKWSVIARKMYKRCDLDVKNRCKHILRQLLREEQAAENAAALAANSFDMRPNTVCA</sequence>
<feature type="domain" description="HTH myb-type" evidence="3">
    <location>
        <begin position="112"/>
        <end position="161"/>
    </location>
</feature>
<dbReference type="PANTHER" id="PTHR45614">
    <property type="entry name" value="MYB PROTEIN-RELATED"/>
    <property type="match status" value="1"/>
</dbReference>
<feature type="domain" description="Myb-like" evidence="2">
    <location>
        <begin position="55"/>
        <end position="106"/>
    </location>
</feature>